<evidence type="ECO:0000259" key="5">
    <source>
        <dbReference type="Pfam" id="PF13001"/>
    </source>
</evidence>
<comment type="subcellular location">
    <subcellularLocation>
        <location evidence="1">Cytoplasm</location>
    </subcellularLocation>
</comment>
<dbReference type="InterPro" id="IPR024372">
    <property type="entry name" value="Ecm29_N"/>
</dbReference>
<dbReference type="HOGENOM" id="CLU_000880_1_0_1"/>
<evidence type="ECO:0008006" key="9">
    <source>
        <dbReference type="Google" id="ProtNLM"/>
    </source>
</evidence>
<dbReference type="GO" id="GO:0036503">
    <property type="term" value="P:ERAD pathway"/>
    <property type="evidence" value="ECO:0007669"/>
    <property type="project" value="TreeGrafter"/>
</dbReference>
<dbReference type="VEuPathDB" id="FungiDB:SAPIO_CDS0771"/>
<evidence type="ECO:0000256" key="4">
    <source>
        <dbReference type="ARBA" id="ARBA00022942"/>
    </source>
</evidence>
<dbReference type="Proteomes" id="UP000028545">
    <property type="component" value="Unassembled WGS sequence"/>
</dbReference>
<dbReference type="OMA" id="CRIKDIE"/>
<evidence type="ECO:0000313" key="7">
    <source>
        <dbReference type="EMBL" id="KEZ46444.1"/>
    </source>
</evidence>
<feature type="domain" description="Proteasome component Ecm29 N-terminal" evidence="5">
    <location>
        <begin position="13"/>
        <end position="519"/>
    </location>
</feature>
<organism evidence="7 8">
    <name type="scientific">Pseudallescheria apiosperma</name>
    <name type="common">Scedosporium apiospermum</name>
    <dbReference type="NCBI Taxonomy" id="563466"/>
    <lineage>
        <taxon>Eukaryota</taxon>
        <taxon>Fungi</taxon>
        <taxon>Dikarya</taxon>
        <taxon>Ascomycota</taxon>
        <taxon>Pezizomycotina</taxon>
        <taxon>Sordariomycetes</taxon>
        <taxon>Hypocreomycetidae</taxon>
        <taxon>Microascales</taxon>
        <taxon>Microascaceae</taxon>
        <taxon>Scedosporium</taxon>
    </lineage>
</organism>
<proteinExistence type="predicted"/>
<keyword evidence="4" id="KW-0647">Proteasome</keyword>
<keyword evidence="2" id="KW-0963">Cytoplasm</keyword>
<dbReference type="GO" id="GO:0005737">
    <property type="term" value="C:cytoplasm"/>
    <property type="evidence" value="ECO:0007669"/>
    <property type="project" value="UniProtKB-SubCell"/>
</dbReference>
<dbReference type="PANTHER" id="PTHR23346:SF19">
    <property type="entry name" value="PROTEASOME ADAPTER AND SCAFFOLD PROTEIN ECM29"/>
    <property type="match status" value="1"/>
</dbReference>
<protein>
    <recommendedName>
        <fullName evidence="9">Proteasome component ECM29</fullName>
    </recommendedName>
</protein>
<dbReference type="EMBL" id="JOWA01000033">
    <property type="protein sequence ID" value="KEZ46444.1"/>
    <property type="molecule type" value="Genomic_DNA"/>
</dbReference>
<reference evidence="7 8" key="1">
    <citation type="journal article" date="2014" name="Genome Announc.">
        <title>Draft genome sequence of the pathogenic fungus Scedosporium apiospermum.</title>
        <authorList>
            <person name="Vandeputte P."/>
            <person name="Ghamrawi S."/>
            <person name="Rechenmann M."/>
            <person name="Iltis A."/>
            <person name="Giraud S."/>
            <person name="Fleury M."/>
            <person name="Thornton C."/>
            <person name="Delhaes L."/>
            <person name="Meyer W."/>
            <person name="Papon N."/>
            <person name="Bouchara J.P."/>
        </authorList>
    </citation>
    <scope>NUCLEOTIDE SEQUENCE [LARGE SCALE GENOMIC DNA]</scope>
    <source>
        <strain evidence="7 8">IHEM 14462</strain>
    </source>
</reference>
<accession>A0A084GGI2</accession>
<evidence type="ECO:0000256" key="1">
    <source>
        <dbReference type="ARBA" id="ARBA00004496"/>
    </source>
</evidence>
<evidence type="ECO:0000313" key="8">
    <source>
        <dbReference type="Proteomes" id="UP000028545"/>
    </source>
</evidence>
<dbReference type="SUPFAM" id="SSF48371">
    <property type="entry name" value="ARM repeat"/>
    <property type="match status" value="2"/>
</dbReference>
<name>A0A084GGI2_PSEDA</name>
<evidence type="ECO:0000256" key="3">
    <source>
        <dbReference type="ARBA" id="ARBA00022737"/>
    </source>
</evidence>
<dbReference type="GO" id="GO:0060090">
    <property type="term" value="F:molecular adaptor activity"/>
    <property type="evidence" value="ECO:0007669"/>
    <property type="project" value="InterPro"/>
</dbReference>
<dbReference type="InterPro" id="IPR016024">
    <property type="entry name" value="ARM-type_fold"/>
</dbReference>
<keyword evidence="8" id="KW-1185">Reference proteome</keyword>
<dbReference type="GO" id="GO:0000502">
    <property type="term" value="C:proteasome complex"/>
    <property type="evidence" value="ECO:0007669"/>
    <property type="project" value="UniProtKB-KW"/>
</dbReference>
<comment type="caution">
    <text evidence="7">The sequence shown here is derived from an EMBL/GenBank/DDBJ whole genome shotgun (WGS) entry which is preliminary data.</text>
</comment>
<dbReference type="Pfam" id="PF23731">
    <property type="entry name" value="ARM_ECM29_C"/>
    <property type="match status" value="1"/>
</dbReference>
<evidence type="ECO:0000256" key="2">
    <source>
        <dbReference type="ARBA" id="ARBA00022490"/>
    </source>
</evidence>
<dbReference type="KEGG" id="sapo:SAPIO_CDS0771"/>
<dbReference type="RefSeq" id="XP_016646243.1">
    <property type="nucleotide sequence ID" value="XM_016783477.1"/>
</dbReference>
<dbReference type="Pfam" id="PF24492">
    <property type="entry name" value="HEAT_ECM29"/>
    <property type="match status" value="1"/>
</dbReference>
<dbReference type="Gene3D" id="1.25.10.10">
    <property type="entry name" value="Leucine-rich Repeat Variant"/>
    <property type="match status" value="3"/>
</dbReference>
<gene>
    <name evidence="7" type="ORF">SAPIO_CDS0771</name>
</gene>
<dbReference type="InterPro" id="IPR011989">
    <property type="entry name" value="ARM-like"/>
</dbReference>
<evidence type="ECO:0000259" key="6">
    <source>
        <dbReference type="Pfam" id="PF24492"/>
    </source>
</evidence>
<dbReference type="OrthoDB" id="16066at2759"/>
<dbReference type="InterPro" id="IPR055443">
    <property type="entry name" value="HEAT_ECM29"/>
</dbReference>
<dbReference type="Pfam" id="PF13001">
    <property type="entry name" value="ECM29_N"/>
    <property type="match status" value="1"/>
</dbReference>
<dbReference type="GO" id="GO:0005634">
    <property type="term" value="C:nucleus"/>
    <property type="evidence" value="ECO:0007669"/>
    <property type="project" value="TreeGrafter"/>
</dbReference>
<keyword evidence="3" id="KW-0677">Repeat</keyword>
<sequence>MAESTEQRELDLVDKVDFRILEVANNEEKLEQLLSRYLAPLMLKAGSPHASVRAKVIAVLKRVMTFVQPPGIVLPVAALVDQFKANSSPVVKQFDLVFIQHGLPRMDVVDRRDLFPKVTKEISHGDADAAGSSDAGLFDVFLRLLTDVRLPGRGTKDDLALRETLGLTDSDARYLSRWLGKVILLKSAGSGATAEALRAANPPPTFTASELDFLVPTHRPVSAAFTALADLKLKVITFLASGAFKDSERFIPALYAASAADSRVASVGDELLKKSSVDLEDVTLTKSLFDSHSRLGPAYRTRILGILSKSTVSTTMTAEILEAAKLDITPAEAGNSEQGKRQGTLERTKLHRALFQYLRWAATVGPSKGDFDIGFKLLEKMQEYIQGQGWPVAEKTSADDVALRSLAYESIGILGKAAKMTGQQRFCLAGWMFRALAEDPNPEVVVNIDGALSMLTALYPPSQEESNSKRFGVRTMLLRYMTVKVEPPVVRSTRHAAVKWANKCLPFDSAQARWIDILAVGARPDERSDVIEEGHKGLDPWAQYAHSSNDDVKLPDWKEMLVMYFADNKPSPSPPRNDSDEMDVDTDPIPRFHFSDDTMLAYPVALNYCKQMMFLAALKDFKMDPDWARNLQNLVKTNLKTRNEIREYLRGLPDDGHNMYFLKRCLDGLHLNHEATVEESARSFVDVASLSPRNSVAYLAHLAPQLVPFIKSNKKELRVLAAEAFGILAAHPANSDAKLSDLVAPILELTKGSENKFGSELNAAEGAILALAHFCSRLVFYGREVPAGITYPLDLLVKERIPHSLKETLLEAFPQLWSAGLATPSPDTIPAKEVIEFLLGLAKKSNERAISALGKLAIALDEEEGKEWNDGLIGSILKGLFELYEIKQAEVHFAVGEAIAAVVGRWEASCVQLGLNVDSDPSGSFQKPHRPAHLTGVLNKLIQDCKGTKPSLLKASGIWLFCIVQYCPHLEEVKSRLREIQASFMRLLHTRDELTQETASRGLSLVYEKGDESIRGQLTKDLVSAFTGNGKTLKVDEDTELFDAGALPTGDGKSITSYKDIVNLASEVGDQTLVYKFMSLAANAAMWTTRSAFGRFGLSNILSESEVDPKLYPKLYRYRFDPNPNVQRSMDDIWKSIVKDSNAVLEKHFDAIMEDLLKSALGREWRMREASCGAIADLVQGRPFPKYEKYYTEIWEVALKLMDDVKGSVRAAALKLCIGLSNGLLRLLEESTGGSSVQAMLKEVIPFLLSGQGVDNSVEDVKLFSTLTLINIAKKGGRNLRPFMSEMIPQLLGLLSTIEPAQIGFYYQRVGEGGRELIDKRRAAMVSQSPISEAIENCLRFVDEETLVELAPTLEATIKSALGMPTKIGCSRMLITLFSTHANSMRPLAARFLQLMEKQTLDANDEVSKAYARAAAYIIRSAPSAAKEKFCEKFIDLYFNAEDERRRQKVADVVVALSKTSPDQFTSLASLLLPFAYFASNDVDEYTRTAFGVAWDQHAGGSRTVAWHLKEIIALVTRGLDAPRWSLQHTACFTISSAVEALAGSTEATGQISEANLEVVWPVFDRALALKTFDGKQRLLKAFPPFVEKGEALWKDGSSAIAQKQRKIAIREAKRNNAGYKVHAYECLWKFAKARKDLDLLEDIIDVVQPALDEFEDEASADKMDVDRSKDDGDDDHAAELAEKAVEAIARGYNRPAMAEDAIPALSMILKTLKPYLAEHRFSLIRRKVWFTALVDVMNDAKKGKDGKDQSALAKGYLDTLSLDVVEIGTEAQRIERAKAVGAITRAWKRGVFGGEGVGSIGGVVKGAVERIMGEERSLSVKEALKKVLEELK</sequence>
<feature type="domain" description="Proteasome adapter and scaffold protein ECM29 HEAT-repeat" evidence="6">
    <location>
        <begin position="1280"/>
        <end position="1439"/>
    </location>
</feature>
<dbReference type="GO" id="GO:0043248">
    <property type="term" value="P:proteasome assembly"/>
    <property type="evidence" value="ECO:0007669"/>
    <property type="project" value="InterPro"/>
</dbReference>
<dbReference type="PANTHER" id="PTHR23346">
    <property type="entry name" value="TRANSLATIONAL ACTIVATOR GCN1-RELATED"/>
    <property type="match status" value="1"/>
</dbReference>
<dbReference type="GeneID" id="27718923"/>